<sequence length="109" mass="11920">MSVLIRNSQFTQLVEFIVAAAHAADLAAALIARVEQITCFYPGFISGRVHLNREGDRVLMQLLWSSKEHGEHALEQAGSVEPDLLGLASKYYAAALLCSTYDEVIVLSV</sequence>
<evidence type="ECO:0000313" key="2">
    <source>
        <dbReference type="Proteomes" id="UP000217163"/>
    </source>
</evidence>
<keyword evidence="1" id="KW-0560">Oxidoreductase</keyword>
<reference evidence="2" key="1">
    <citation type="journal article" date="2016" name="Sci. Rep.">
        <title>Genome analysis of the kiwifruit canker pathogen Pseudomonas syringae pv. actinidiae biovar 5.</title>
        <authorList>
            <person name="Fujikawa T."/>
            <person name="Sawada H."/>
        </authorList>
    </citation>
    <scope>NUCLEOTIDE SEQUENCE [LARGE SCALE GENOMIC DNA]</scope>
    <source>
        <strain evidence="2">MAFF 212061</strain>
    </source>
</reference>
<dbReference type="GO" id="GO:0004497">
    <property type="term" value="F:monooxygenase activity"/>
    <property type="evidence" value="ECO:0007669"/>
    <property type="project" value="UniProtKB-KW"/>
</dbReference>
<gene>
    <name evidence="1" type="ORF">CFN58_06045</name>
</gene>
<accession>A0A261WLU8</accession>
<evidence type="ECO:0000313" key="1">
    <source>
        <dbReference type="EMBL" id="OZI87116.1"/>
    </source>
</evidence>
<organism evidence="1 2">
    <name type="scientific">Pseudomonas avellanae</name>
    <dbReference type="NCBI Taxonomy" id="46257"/>
    <lineage>
        <taxon>Bacteria</taxon>
        <taxon>Pseudomonadati</taxon>
        <taxon>Pseudomonadota</taxon>
        <taxon>Gammaproteobacteria</taxon>
        <taxon>Pseudomonadales</taxon>
        <taxon>Pseudomonadaceae</taxon>
        <taxon>Pseudomonas</taxon>
    </lineage>
</organism>
<dbReference type="Proteomes" id="UP000217163">
    <property type="component" value="Unassembled WGS sequence"/>
</dbReference>
<dbReference type="SUPFAM" id="SSF54909">
    <property type="entry name" value="Dimeric alpha+beta barrel"/>
    <property type="match status" value="1"/>
</dbReference>
<dbReference type="EMBL" id="NKQU01000093">
    <property type="protein sequence ID" value="OZI87116.1"/>
    <property type="molecule type" value="Genomic_DNA"/>
</dbReference>
<dbReference type="Gene3D" id="3.30.70.100">
    <property type="match status" value="1"/>
</dbReference>
<keyword evidence="1" id="KW-0503">Monooxygenase</keyword>
<comment type="caution">
    <text evidence="1">The sequence shown here is derived from an EMBL/GenBank/DDBJ whole genome shotgun (WGS) entry which is preliminary data.</text>
</comment>
<proteinExistence type="predicted"/>
<protein>
    <submittedName>
        <fullName evidence="1">Antibiotic biosynthesis monooxygenase</fullName>
    </submittedName>
</protein>
<dbReference type="AlphaFoldDB" id="A0A261WLU8"/>
<name>A0A261WLU8_9PSED</name>
<dbReference type="InterPro" id="IPR011008">
    <property type="entry name" value="Dimeric_a/b-barrel"/>
</dbReference>